<dbReference type="InterPro" id="IPR001296">
    <property type="entry name" value="Glyco_trans_1"/>
</dbReference>
<feature type="domain" description="Glycosyl transferase family 1" evidence="1">
    <location>
        <begin position="186"/>
        <end position="337"/>
    </location>
</feature>
<dbReference type="Proteomes" id="UP000823786">
    <property type="component" value="Unassembled WGS sequence"/>
</dbReference>
<dbReference type="Pfam" id="PF13579">
    <property type="entry name" value="Glyco_trans_4_4"/>
    <property type="match status" value="1"/>
</dbReference>
<protein>
    <submittedName>
        <fullName evidence="3">Glycosyltransferase involved in cell wall biosynthesis</fullName>
    </submittedName>
</protein>
<evidence type="ECO:0000313" key="4">
    <source>
        <dbReference type="Proteomes" id="UP000823786"/>
    </source>
</evidence>
<dbReference type="CDD" id="cd03801">
    <property type="entry name" value="GT4_PimA-like"/>
    <property type="match status" value="1"/>
</dbReference>
<dbReference type="Pfam" id="PF00534">
    <property type="entry name" value="Glycos_transf_1"/>
    <property type="match status" value="1"/>
</dbReference>
<name>A0ABS4ERT5_9HYPH</name>
<dbReference type="SUPFAM" id="SSF53756">
    <property type="entry name" value="UDP-Glycosyltransferase/glycogen phosphorylase"/>
    <property type="match status" value="1"/>
</dbReference>
<reference evidence="3 4" key="1">
    <citation type="submission" date="2021-03" db="EMBL/GenBank/DDBJ databases">
        <title>Genomic Encyclopedia of Type Strains, Phase IV (KMG-IV): sequencing the most valuable type-strain genomes for metagenomic binning, comparative biology and taxonomic classification.</title>
        <authorList>
            <person name="Goeker M."/>
        </authorList>
    </citation>
    <scope>NUCLEOTIDE SEQUENCE [LARGE SCALE GENOMIC DNA]</scope>
    <source>
        <strain evidence="3 4">DSM 26427</strain>
    </source>
</reference>
<accession>A0ABS4ERT5</accession>
<proteinExistence type="predicted"/>
<organism evidence="3 4">
    <name type="scientific">Rhizobium herbae</name>
    <dbReference type="NCBI Taxonomy" id="508661"/>
    <lineage>
        <taxon>Bacteria</taxon>
        <taxon>Pseudomonadati</taxon>
        <taxon>Pseudomonadota</taxon>
        <taxon>Alphaproteobacteria</taxon>
        <taxon>Hyphomicrobiales</taxon>
        <taxon>Rhizobiaceae</taxon>
        <taxon>Rhizobium/Agrobacterium group</taxon>
        <taxon>Rhizobium</taxon>
    </lineage>
</organism>
<dbReference type="PANTHER" id="PTHR12526">
    <property type="entry name" value="GLYCOSYLTRANSFERASE"/>
    <property type="match status" value="1"/>
</dbReference>
<feature type="domain" description="Glycosyltransferase subfamily 4-like N-terminal" evidence="2">
    <location>
        <begin position="57"/>
        <end position="168"/>
    </location>
</feature>
<evidence type="ECO:0000313" key="3">
    <source>
        <dbReference type="EMBL" id="MBP1860670.1"/>
    </source>
</evidence>
<evidence type="ECO:0000259" key="1">
    <source>
        <dbReference type="Pfam" id="PF00534"/>
    </source>
</evidence>
<dbReference type="PANTHER" id="PTHR12526:SF631">
    <property type="entry name" value="BLL6306 PROTEIN"/>
    <property type="match status" value="1"/>
</dbReference>
<keyword evidence="4" id="KW-1185">Reference proteome</keyword>
<comment type="caution">
    <text evidence="3">The sequence shown here is derived from an EMBL/GenBank/DDBJ whole genome shotgun (WGS) entry which is preliminary data.</text>
</comment>
<gene>
    <name evidence="3" type="ORF">J2Z75_004191</name>
</gene>
<dbReference type="EMBL" id="JAGGJV010000008">
    <property type="protein sequence ID" value="MBP1860670.1"/>
    <property type="molecule type" value="Genomic_DNA"/>
</dbReference>
<evidence type="ECO:0000259" key="2">
    <source>
        <dbReference type="Pfam" id="PF13579"/>
    </source>
</evidence>
<dbReference type="RefSeq" id="WP_234937482.1">
    <property type="nucleotide sequence ID" value="NZ_JAGGJV010000008.1"/>
</dbReference>
<dbReference type="Gene3D" id="3.40.50.2000">
    <property type="entry name" value="Glycogen Phosphorylase B"/>
    <property type="match status" value="2"/>
</dbReference>
<dbReference type="InterPro" id="IPR028098">
    <property type="entry name" value="Glyco_trans_4-like_N"/>
</dbReference>
<sequence length="361" mass="38894">MSSRPTYVLIATPLGEGGMGGIDRIMDEVRKIARLKSPGHVSISFGATRGQGSILLSPVYLFSFLARMALLKVLGRIDVLHINLSSHGSTKRKIIVARWARLLGIPYVIHLHGSRFRQFWNESAPGVASAITQMFASASRIVVLGNVWKSFVAEKVPGASARIVIIPNATPTPRLSPVEDEAGHLRILFLGRVGPRKGVPQLVEALSMLPKDGSWRATIAGDGDVEETRQEIERLGLTDRVALPGWVGPDEVAELLSGSDVLVLPSFDENLPMSVIEGMAAGLAIIATPVGAVEDIIIDGETGLLVPVGDSNAIAASIQFLLDQPQARKALGKEARRLHGERLEIGMYFARLVDLWAGKNF</sequence>